<keyword evidence="4 11" id="KW-0547">Nucleotide-binding</keyword>
<evidence type="ECO:0000256" key="2">
    <source>
        <dbReference type="ARBA" id="ARBA00022598"/>
    </source>
</evidence>
<dbReference type="PANTHER" id="PTHR11118:SF1">
    <property type="entry name" value="RNA-SPLICING LIGASE RTCB HOMOLOG"/>
    <property type="match status" value="1"/>
</dbReference>
<evidence type="ECO:0000256" key="5">
    <source>
        <dbReference type="ARBA" id="ARBA00022800"/>
    </source>
</evidence>
<feature type="binding site" evidence="11">
    <location>
        <begin position="207"/>
        <end position="211"/>
    </location>
    <ligand>
        <name>GMP</name>
        <dbReference type="ChEBI" id="CHEBI:58115"/>
    </ligand>
</feature>
<feature type="binding site" evidence="11">
    <location>
        <position position="497"/>
    </location>
    <ligand>
        <name>GMP</name>
        <dbReference type="ChEBI" id="CHEBI:58115"/>
    </ligand>
</feature>
<dbReference type="Gene3D" id="3.90.1860.10">
    <property type="entry name" value="tRNA-splicing ligase RtcB"/>
    <property type="match status" value="1"/>
</dbReference>
<dbReference type="GO" id="GO:0003972">
    <property type="term" value="F:RNA ligase (ATP) activity"/>
    <property type="evidence" value="ECO:0007669"/>
    <property type="project" value="TreeGrafter"/>
</dbReference>
<dbReference type="PROSITE" id="PS01288">
    <property type="entry name" value="UPF0027"/>
    <property type="match status" value="1"/>
</dbReference>
<feature type="binding site" evidence="11">
    <location>
        <begin position="421"/>
        <end position="424"/>
    </location>
    <ligand>
        <name>GMP</name>
        <dbReference type="ChEBI" id="CHEBI:58115"/>
    </ligand>
</feature>
<dbReference type="InterPro" id="IPR036025">
    <property type="entry name" value="RtcB-like_sf"/>
</dbReference>
<comment type="catalytic activity">
    <reaction evidence="9">
        <text>a 3'-end 2',3'-cyclophospho-ribonucleotide-RNA + a 5'-end dephospho-ribonucleoside-RNA + GTP + H2O = a ribonucleotidyl-ribonucleotide-RNA + GMP + diphosphate + H(+)</text>
        <dbReference type="Rhea" id="RHEA:68080"/>
        <dbReference type="Rhea" id="RHEA-COMP:10464"/>
        <dbReference type="Rhea" id="RHEA-COMP:13936"/>
        <dbReference type="Rhea" id="RHEA-COMP:17355"/>
        <dbReference type="ChEBI" id="CHEBI:15377"/>
        <dbReference type="ChEBI" id="CHEBI:15378"/>
        <dbReference type="ChEBI" id="CHEBI:33019"/>
        <dbReference type="ChEBI" id="CHEBI:37565"/>
        <dbReference type="ChEBI" id="CHEBI:58115"/>
        <dbReference type="ChEBI" id="CHEBI:83064"/>
        <dbReference type="ChEBI" id="CHEBI:138284"/>
        <dbReference type="ChEBI" id="CHEBI:173118"/>
        <dbReference type="EC" id="6.5.1.8"/>
    </reaction>
</comment>
<feature type="binding site" evidence="11">
    <location>
        <begin position="395"/>
        <end position="398"/>
    </location>
    <ligand>
        <name>GMP</name>
        <dbReference type="ChEBI" id="CHEBI:58115"/>
    </ligand>
</feature>
<sequence>MANWNGPLERIDDTRLRIPKSYNPKMRVDGVIYADTSLLDDIKHDQAPEQVANVATLPGIVGQSMAMPDIHWGYGFPIGGVAAFETGEGVVSPGGVGYDINCGVRMLRTGLARADLTQPVLEKLVRAMYENVPSGVGSKGKIRISQAEVAFVLTRGARWAVEKGFGTDQDLEFTEEHGAMAGADLAGVSERALERGMPQLGTLGAGNHFLEIQEVAEVYDLIAARDLGVAEGQITVMIHTGSRGLGYQICDDNVKTLGAVSKKYGIELVDRQLACAPIESPEGRRYFGAMVCAANYAWANRQAIAHWVREAFSQVLGLSPGRLGMGQVYDVAHNIAKIETHPVGKACVKVCVHRKGATRAFGPAKPGSGTQCHNQTGSHALPSRYRHLGQPVLVPGDMGTNSYLLLGTEKAEAETFGSACHGAGRVWSRTRALKETEHRNVAEELRAQGITVMAASREVLREEVPDSYKDVDKVVDVCVQAGICRKVARMRPIGVVKG</sequence>
<evidence type="ECO:0000313" key="14">
    <source>
        <dbReference type="EMBL" id="MBM3331129.1"/>
    </source>
</evidence>
<evidence type="ECO:0000256" key="1">
    <source>
        <dbReference type="ARBA" id="ARBA00008071"/>
    </source>
</evidence>
<dbReference type="GO" id="GO:0046872">
    <property type="term" value="F:metal ion binding"/>
    <property type="evidence" value="ECO:0007669"/>
    <property type="project" value="UniProtKB-UniRule"/>
</dbReference>
<evidence type="ECO:0000256" key="6">
    <source>
        <dbReference type="ARBA" id="ARBA00023134"/>
    </source>
</evidence>
<dbReference type="PANTHER" id="PTHR11118">
    <property type="entry name" value="RNA-SPLICING LIGASE RTCB HOMOLOG"/>
    <property type="match status" value="1"/>
</dbReference>
<protein>
    <recommendedName>
        <fullName evidence="13">tRNA-splicing ligase RtcB</fullName>
        <ecNumber evidence="13">6.5.1.-</ecNumber>
    </recommendedName>
</protein>
<evidence type="ECO:0000256" key="8">
    <source>
        <dbReference type="ARBA" id="ARBA00047746"/>
    </source>
</evidence>
<dbReference type="EMBL" id="VGIR01000019">
    <property type="protein sequence ID" value="MBM3331129.1"/>
    <property type="molecule type" value="Genomic_DNA"/>
</dbReference>
<dbReference type="Proteomes" id="UP000779900">
    <property type="component" value="Unassembled WGS sequence"/>
</dbReference>
<evidence type="ECO:0000256" key="7">
    <source>
        <dbReference type="ARBA" id="ARBA00023211"/>
    </source>
</evidence>
<keyword evidence="6 11" id="KW-0342">GTP-binding</keyword>
<gene>
    <name evidence="13" type="primary">rtcB</name>
    <name evidence="14" type="ORF">FJY68_04655</name>
</gene>
<dbReference type="GO" id="GO:0005525">
    <property type="term" value="F:GTP binding"/>
    <property type="evidence" value="ECO:0007669"/>
    <property type="project" value="UniProtKB-KW"/>
</dbReference>
<dbReference type="Pfam" id="PF01139">
    <property type="entry name" value="RtcB"/>
    <property type="match status" value="1"/>
</dbReference>
<keyword evidence="5" id="KW-0692">RNA repair</keyword>
<organism evidence="14 15">
    <name type="scientific">candidate division WOR-3 bacterium</name>
    <dbReference type="NCBI Taxonomy" id="2052148"/>
    <lineage>
        <taxon>Bacteria</taxon>
        <taxon>Bacteria division WOR-3</taxon>
    </lineage>
</organism>
<feature type="binding site" evidence="11">
    <location>
        <position position="402"/>
    </location>
    <ligand>
        <name>GMP</name>
        <dbReference type="ChEBI" id="CHEBI:58115"/>
    </ligand>
</feature>
<dbReference type="EC" id="6.5.1.-" evidence="13"/>
<evidence type="ECO:0000256" key="12">
    <source>
        <dbReference type="PIRSR" id="PIRSR601233-3"/>
    </source>
</evidence>
<feature type="binding site" evidence="12">
    <location>
        <position position="239"/>
    </location>
    <ligand>
        <name>Mn(2+)</name>
        <dbReference type="ChEBI" id="CHEBI:29035"/>
        <label>2</label>
    </ligand>
</feature>
<reference evidence="14" key="1">
    <citation type="submission" date="2019-03" db="EMBL/GenBank/DDBJ databases">
        <title>Lake Tanganyika Metagenome-Assembled Genomes (MAGs).</title>
        <authorList>
            <person name="Tran P."/>
        </authorList>
    </citation>
    <scope>NUCLEOTIDE SEQUENCE</scope>
    <source>
        <strain evidence="14">K_DeepCast_150m_m2_040</strain>
    </source>
</reference>
<dbReference type="InterPro" id="IPR001233">
    <property type="entry name" value="RtcB"/>
</dbReference>
<evidence type="ECO:0000256" key="3">
    <source>
        <dbReference type="ARBA" id="ARBA00022723"/>
    </source>
</evidence>
<evidence type="ECO:0000256" key="9">
    <source>
        <dbReference type="ARBA" id="ARBA00049514"/>
    </source>
</evidence>
<dbReference type="AlphaFoldDB" id="A0A937XF00"/>
<evidence type="ECO:0000256" key="10">
    <source>
        <dbReference type="PIRSR" id="PIRSR601233-1"/>
    </source>
</evidence>
<comment type="catalytic activity">
    <reaction evidence="8">
        <text>a 3'-end 3'-phospho-ribonucleotide-RNA + a 5'-end dephospho-ribonucleoside-RNA + GTP = a ribonucleotidyl-ribonucleotide-RNA + GMP + diphosphate</text>
        <dbReference type="Rhea" id="RHEA:68076"/>
        <dbReference type="Rhea" id="RHEA-COMP:10463"/>
        <dbReference type="Rhea" id="RHEA-COMP:13936"/>
        <dbReference type="Rhea" id="RHEA-COMP:17355"/>
        <dbReference type="ChEBI" id="CHEBI:33019"/>
        <dbReference type="ChEBI" id="CHEBI:37565"/>
        <dbReference type="ChEBI" id="CHEBI:58115"/>
        <dbReference type="ChEBI" id="CHEBI:83062"/>
        <dbReference type="ChEBI" id="CHEBI:138284"/>
        <dbReference type="ChEBI" id="CHEBI:173118"/>
        <dbReference type="EC" id="6.5.1.8"/>
    </reaction>
</comment>
<dbReference type="GO" id="GO:0170057">
    <property type="term" value="F:RNA ligase (GTP) activity"/>
    <property type="evidence" value="ECO:0007669"/>
    <property type="project" value="UniProtKB-EC"/>
</dbReference>
<comment type="caution">
    <text evidence="14">The sequence shown here is derived from an EMBL/GenBank/DDBJ whole genome shotgun (WGS) entry which is preliminary data.</text>
</comment>
<evidence type="ECO:0000256" key="11">
    <source>
        <dbReference type="PIRSR" id="PIRSR601233-2"/>
    </source>
</evidence>
<feature type="binding site" evidence="12">
    <location>
        <position position="208"/>
    </location>
    <ligand>
        <name>Mn(2+)</name>
        <dbReference type="ChEBI" id="CHEBI:29035"/>
        <label>1</label>
    </ligand>
</feature>
<comment type="cofactor">
    <cofactor evidence="12 13">
        <name>Mn(2+)</name>
        <dbReference type="ChEBI" id="CHEBI:29035"/>
    </cofactor>
    <text evidence="12 13">Binds 2 manganese ions per subunit.</text>
</comment>
<evidence type="ECO:0000313" key="15">
    <source>
        <dbReference type="Proteomes" id="UP000779900"/>
    </source>
</evidence>
<keyword evidence="3 12" id="KW-0479">Metal-binding</keyword>
<feature type="binding site" evidence="12">
    <location>
        <position position="333"/>
    </location>
    <ligand>
        <name>Mn(2+)</name>
        <dbReference type="ChEBI" id="CHEBI:29035"/>
        <label>2</label>
    </ligand>
</feature>
<name>A0A937XF00_UNCW3</name>
<comment type="subunit">
    <text evidence="13">Monomer.</text>
</comment>
<keyword evidence="2 13" id="KW-0436">Ligase</keyword>
<proteinExistence type="inferred from homology"/>
<dbReference type="GO" id="GO:0006396">
    <property type="term" value="P:RNA processing"/>
    <property type="evidence" value="ECO:0007669"/>
    <property type="project" value="InterPro"/>
</dbReference>
<accession>A0A937XF00</accession>
<evidence type="ECO:0000256" key="13">
    <source>
        <dbReference type="RuleBase" id="RU371113"/>
    </source>
</evidence>
<evidence type="ECO:0000256" key="4">
    <source>
        <dbReference type="ARBA" id="ARBA00022741"/>
    </source>
</evidence>
<feature type="binding site" evidence="11">
    <location>
        <begin position="333"/>
        <end position="334"/>
    </location>
    <ligand>
        <name>GMP</name>
        <dbReference type="ChEBI" id="CHEBI:58115"/>
    </ligand>
</feature>
<comment type="similarity">
    <text evidence="1 13">Belongs to the RtcB family.</text>
</comment>
<feature type="active site" description="GMP-histidine intermediate" evidence="10">
    <location>
        <position position="421"/>
    </location>
</feature>
<keyword evidence="7 12" id="KW-0464">Manganese</keyword>
<dbReference type="GO" id="GO:0042245">
    <property type="term" value="P:RNA repair"/>
    <property type="evidence" value="ECO:0007669"/>
    <property type="project" value="UniProtKB-KW"/>
</dbReference>
<dbReference type="FunFam" id="3.90.1860.10:FF:000001">
    <property type="entry name" value="tRNA-splicing ligase RtcB homolog"/>
    <property type="match status" value="1"/>
</dbReference>
<dbReference type="SUPFAM" id="SSF103365">
    <property type="entry name" value="Hypothetical protein PH1602"/>
    <property type="match status" value="1"/>
</dbReference>
<feature type="binding site" evidence="12">
    <location>
        <position position="99"/>
    </location>
    <ligand>
        <name>Mn(2+)</name>
        <dbReference type="ChEBI" id="CHEBI:29035"/>
        <label>1</label>
    </ligand>
</feature>